<proteinExistence type="predicted"/>
<keyword evidence="2" id="KW-1185">Reference proteome</keyword>
<accession>A0A2A8D4Y1</accession>
<dbReference type="AlphaFoldDB" id="A0A2A8D4Y1"/>
<comment type="caution">
    <text evidence="1">The sequence shown here is derived from an EMBL/GenBank/DDBJ whole genome shotgun (WGS) entry which is preliminary data.</text>
</comment>
<dbReference type="EMBL" id="PDEV01000003">
    <property type="protein sequence ID" value="PEN15920.1"/>
    <property type="molecule type" value="Genomic_DNA"/>
</dbReference>
<organism evidence="1 2">
    <name type="scientific">Rothia dentocariosa</name>
    <dbReference type="NCBI Taxonomy" id="2047"/>
    <lineage>
        <taxon>Bacteria</taxon>
        <taxon>Bacillati</taxon>
        <taxon>Actinomycetota</taxon>
        <taxon>Actinomycetes</taxon>
        <taxon>Micrococcales</taxon>
        <taxon>Micrococcaceae</taxon>
        <taxon>Rothia</taxon>
    </lineage>
</organism>
<sequence>MGVIKRFFGVPDDSPVRSQQESVTDAPAQEYALAHSSAPEPTYLRQSQHVLDDASNYLADFAVSVPPRALVPAFEMVETYRKITAETGSDTRTTLPSTTEYTLQTALTTYVPNLLTVYTRTHNPTPEQTSELVQALTDANQEFVTALNLVRADNSLELETHTLFMRKRMAV</sequence>
<protein>
    <submittedName>
        <fullName evidence="1">Uncharacterized protein</fullName>
    </submittedName>
</protein>
<evidence type="ECO:0000313" key="2">
    <source>
        <dbReference type="Proteomes" id="UP000219947"/>
    </source>
</evidence>
<evidence type="ECO:0000313" key="1">
    <source>
        <dbReference type="EMBL" id="PEN15920.1"/>
    </source>
</evidence>
<gene>
    <name evidence="1" type="ORF">CRM92_07430</name>
</gene>
<dbReference type="Proteomes" id="UP000219947">
    <property type="component" value="Unassembled WGS sequence"/>
</dbReference>
<dbReference type="RefSeq" id="WP_070661100.1">
    <property type="nucleotide sequence ID" value="NZ_CAURLQ010000029.1"/>
</dbReference>
<reference evidence="1" key="1">
    <citation type="submission" date="2017-10" db="EMBL/GenBank/DDBJ databases">
        <title>Kefir isolates.</title>
        <authorList>
            <person name="Kim Y."/>
            <person name="Blasche S."/>
        </authorList>
    </citation>
    <scope>NUCLEOTIDE SEQUENCE [LARGE SCALE GENOMIC DNA]</scope>
    <source>
        <strain evidence="1">OG2-2</strain>
    </source>
</reference>
<name>A0A2A8D4Y1_9MICC</name>